<dbReference type="InterPro" id="IPR018247">
    <property type="entry name" value="EF_Hand_1_Ca_BS"/>
</dbReference>
<comment type="subcellular location">
    <subcellularLocation>
        <location evidence="1">Mitochondrion inner membrane</location>
        <topology evidence="1">Multi-pass membrane protein</topology>
    </subcellularLocation>
</comment>
<dbReference type="Proteomes" id="UP000694402">
    <property type="component" value="Unassembled WGS sequence"/>
</dbReference>
<dbReference type="Gene3D" id="1.50.40.10">
    <property type="entry name" value="Mitochondrial carrier domain"/>
    <property type="match status" value="1"/>
</dbReference>
<reference evidence="15" key="2">
    <citation type="submission" date="2025-08" db="UniProtKB">
        <authorList>
            <consortium name="Ensembl"/>
        </authorList>
    </citation>
    <scope>IDENTIFICATION</scope>
</reference>
<dbReference type="PROSITE" id="PS50222">
    <property type="entry name" value="EF_HAND_2"/>
    <property type="match status" value="3"/>
</dbReference>
<dbReference type="GO" id="GO:0055085">
    <property type="term" value="P:transmembrane transport"/>
    <property type="evidence" value="ECO:0007669"/>
    <property type="project" value="InterPro"/>
</dbReference>
<dbReference type="PROSITE" id="PS50920">
    <property type="entry name" value="SOLCAR"/>
    <property type="match status" value="3"/>
</dbReference>
<feature type="domain" description="EF-hand" evidence="14">
    <location>
        <begin position="86"/>
        <end position="121"/>
    </location>
</feature>
<evidence type="ECO:0000256" key="4">
    <source>
        <dbReference type="ARBA" id="ARBA00022692"/>
    </source>
</evidence>
<keyword evidence="11 12" id="KW-0472">Membrane</keyword>
<evidence type="ECO:0000256" key="11">
    <source>
        <dbReference type="ARBA" id="ARBA00023136"/>
    </source>
</evidence>
<dbReference type="InterPro" id="IPR002067">
    <property type="entry name" value="MCP"/>
</dbReference>
<dbReference type="InterPro" id="IPR023395">
    <property type="entry name" value="MCP_dom_sf"/>
</dbReference>
<dbReference type="SUPFAM" id="SSF47473">
    <property type="entry name" value="EF-hand"/>
    <property type="match status" value="1"/>
</dbReference>
<feature type="repeat" description="Solcar" evidence="12">
    <location>
        <begin position="390"/>
        <end position="478"/>
    </location>
</feature>
<keyword evidence="7" id="KW-0999">Mitochondrion inner membrane</keyword>
<evidence type="ECO:0000256" key="9">
    <source>
        <dbReference type="ARBA" id="ARBA00022989"/>
    </source>
</evidence>
<name>A0AAZ3Q5L2_ONCTS</name>
<dbReference type="FunFam" id="1.10.238.10:FF:000028">
    <property type="entry name" value="Putative calcium-binding mitochondrial carrier protein scamc-2"/>
    <property type="match status" value="1"/>
</dbReference>
<dbReference type="GO" id="GO:0005743">
    <property type="term" value="C:mitochondrial inner membrane"/>
    <property type="evidence" value="ECO:0007669"/>
    <property type="project" value="UniProtKB-SubCell"/>
</dbReference>
<dbReference type="PROSITE" id="PS00018">
    <property type="entry name" value="EF_HAND_1"/>
    <property type="match status" value="2"/>
</dbReference>
<dbReference type="PRINTS" id="PR00926">
    <property type="entry name" value="MITOCARRIER"/>
</dbReference>
<dbReference type="SMART" id="SM00054">
    <property type="entry name" value="EFh"/>
    <property type="match status" value="4"/>
</dbReference>
<proteinExistence type="inferred from homology"/>
<dbReference type="Pfam" id="PF00153">
    <property type="entry name" value="Mito_carr"/>
    <property type="match status" value="3"/>
</dbReference>
<dbReference type="InterPro" id="IPR002048">
    <property type="entry name" value="EF_hand_dom"/>
</dbReference>
<evidence type="ECO:0000256" key="3">
    <source>
        <dbReference type="ARBA" id="ARBA00022448"/>
    </source>
</evidence>
<keyword evidence="10" id="KW-0496">Mitochondrion</keyword>
<keyword evidence="4 12" id="KW-0812">Transmembrane</keyword>
<feature type="domain" description="EF-hand" evidence="14">
    <location>
        <begin position="20"/>
        <end position="55"/>
    </location>
</feature>
<dbReference type="SUPFAM" id="SSF103506">
    <property type="entry name" value="Mitochondrial carrier"/>
    <property type="match status" value="1"/>
</dbReference>
<feature type="repeat" description="Solcar" evidence="12">
    <location>
        <begin position="294"/>
        <end position="379"/>
    </location>
</feature>
<keyword evidence="9" id="KW-1133">Transmembrane helix</keyword>
<evidence type="ECO:0000256" key="13">
    <source>
        <dbReference type="RuleBase" id="RU000488"/>
    </source>
</evidence>
<dbReference type="AlphaFoldDB" id="A0AAZ3Q5L2"/>
<dbReference type="InterPro" id="IPR011992">
    <property type="entry name" value="EF-hand-dom_pair"/>
</dbReference>
<evidence type="ECO:0000259" key="14">
    <source>
        <dbReference type="PROSITE" id="PS50222"/>
    </source>
</evidence>
<evidence type="ECO:0000256" key="10">
    <source>
        <dbReference type="ARBA" id="ARBA00023128"/>
    </source>
</evidence>
<reference evidence="15" key="3">
    <citation type="submission" date="2025-09" db="UniProtKB">
        <authorList>
            <consortium name="Ensembl"/>
        </authorList>
    </citation>
    <scope>IDENTIFICATION</scope>
</reference>
<dbReference type="Ensembl" id="ENSOTST00005181062.1">
    <property type="protein sequence ID" value="ENSOTSP00005124186.1"/>
    <property type="gene ID" value="ENSOTSG00005070828.1"/>
</dbReference>
<evidence type="ECO:0000256" key="8">
    <source>
        <dbReference type="ARBA" id="ARBA00022837"/>
    </source>
</evidence>
<gene>
    <name evidence="15" type="primary">slc25a23a</name>
</gene>
<evidence type="ECO:0000256" key="1">
    <source>
        <dbReference type="ARBA" id="ARBA00004448"/>
    </source>
</evidence>
<evidence type="ECO:0000256" key="2">
    <source>
        <dbReference type="ARBA" id="ARBA00006375"/>
    </source>
</evidence>
<evidence type="ECO:0000313" key="16">
    <source>
        <dbReference type="Proteomes" id="UP000694402"/>
    </source>
</evidence>
<keyword evidence="5" id="KW-0479">Metal-binding</keyword>
<keyword evidence="8" id="KW-0106">Calcium</keyword>
<dbReference type="Gene3D" id="1.10.238.10">
    <property type="entry name" value="EF-hand"/>
    <property type="match status" value="2"/>
</dbReference>
<dbReference type="Pfam" id="PF13499">
    <property type="entry name" value="EF-hand_7"/>
    <property type="match status" value="2"/>
</dbReference>
<feature type="domain" description="EF-hand" evidence="14">
    <location>
        <begin position="122"/>
        <end position="157"/>
    </location>
</feature>
<evidence type="ECO:0000256" key="6">
    <source>
        <dbReference type="ARBA" id="ARBA00022737"/>
    </source>
</evidence>
<evidence type="ECO:0000256" key="12">
    <source>
        <dbReference type="PROSITE-ProRule" id="PRU00282"/>
    </source>
</evidence>
<evidence type="ECO:0000256" key="5">
    <source>
        <dbReference type="ARBA" id="ARBA00022723"/>
    </source>
</evidence>
<reference evidence="16" key="1">
    <citation type="journal article" date="2018" name="PLoS ONE">
        <title>Chinook salmon (Oncorhynchus tshawytscha) genome and transcriptome.</title>
        <authorList>
            <person name="Christensen K.A."/>
            <person name="Leong J.S."/>
            <person name="Sakhrani D."/>
            <person name="Biagi C.A."/>
            <person name="Minkley D.R."/>
            <person name="Withler R.E."/>
            <person name="Rondeau E.B."/>
            <person name="Koop B.F."/>
            <person name="Devlin R.H."/>
        </authorList>
    </citation>
    <scope>NUCLEOTIDE SEQUENCE [LARGE SCALE GENOMIC DNA]</scope>
</reference>
<comment type="similarity">
    <text evidence="2 13">Belongs to the mitochondrial carrier (TC 2.A.29) family.</text>
</comment>
<dbReference type="GeneTree" id="ENSGT00940000158786"/>
<keyword evidence="16" id="KW-1185">Reference proteome</keyword>
<dbReference type="GO" id="GO:0005509">
    <property type="term" value="F:calcium ion binding"/>
    <property type="evidence" value="ECO:0007669"/>
    <property type="project" value="InterPro"/>
</dbReference>
<dbReference type="FunFam" id="1.50.40.10:FF:000003">
    <property type="entry name" value="Putative calcium-binding mitochondrial carrier protein scamc-2"/>
    <property type="match status" value="1"/>
</dbReference>
<organism evidence="15 16">
    <name type="scientific">Oncorhynchus tshawytscha</name>
    <name type="common">Chinook salmon</name>
    <name type="synonym">Salmo tshawytscha</name>
    <dbReference type="NCBI Taxonomy" id="74940"/>
    <lineage>
        <taxon>Eukaryota</taxon>
        <taxon>Metazoa</taxon>
        <taxon>Chordata</taxon>
        <taxon>Craniata</taxon>
        <taxon>Vertebrata</taxon>
        <taxon>Euteleostomi</taxon>
        <taxon>Actinopterygii</taxon>
        <taxon>Neopterygii</taxon>
        <taxon>Teleostei</taxon>
        <taxon>Protacanthopterygii</taxon>
        <taxon>Salmoniformes</taxon>
        <taxon>Salmonidae</taxon>
        <taxon>Salmoninae</taxon>
        <taxon>Oncorhynchus</taxon>
    </lineage>
</organism>
<keyword evidence="6" id="KW-0677">Repeat</keyword>
<feature type="repeat" description="Solcar" evidence="12">
    <location>
        <begin position="192"/>
        <end position="284"/>
    </location>
</feature>
<sequence>RPKKKTRGRHARCQEDGDPEREKRWVELFDELDLNSDGVIDIHELRVGLAKRGLSRRAVDRQIVKEGDSNNDGELDFQEFRQYLRSHEEELRLMFLSLDRNNDGEIDVSEIQQSLQTLGIAVSLKEAATIMKSIDRDGNMTIDWDEWRDHFLFNPIHSLEDISRYWKHSHMLDIGDNLTCPDEFSEQEKKSGFVWRQLMAGAMAGSVSRTGTAPLDRLKVFLQVRRREVKRGQKRRTGIWGEERKGEWREGGFSSLWRGNGVNVMKIAPETAIKFWAYEQIKRWMRGSKERGPLRVHERFVAGSLAGATAQTAIYPMEVLKTRLTLGKTGQYTSVLDCARQIFHREGIMAFYKGYVPNIIGIIPYAGIDLAVYETMKNAWLARHTDSADPGVVVLVGCGTMSSTCGQLASYPLALVRTRMQAQASVKGGPQLSMLGLFQNIVTQEGVAGLYRGIAPNFLKVIPAVSISYVVYEHMRKVLGVDTGWRCR</sequence>
<dbReference type="InterPro" id="IPR018108">
    <property type="entry name" value="MCP_transmembrane"/>
</dbReference>
<accession>A0AAZ3Q5L2</accession>
<evidence type="ECO:0000313" key="15">
    <source>
        <dbReference type="Ensembl" id="ENSOTSP00005124186.1"/>
    </source>
</evidence>
<evidence type="ECO:0000256" key="7">
    <source>
        <dbReference type="ARBA" id="ARBA00022792"/>
    </source>
</evidence>
<protein>
    <recommendedName>
        <fullName evidence="14">EF-hand domain-containing protein</fullName>
    </recommendedName>
</protein>
<keyword evidence="3 13" id="KW-0813">Transport</keyword>
<dbReference type="PANTHER" id="PTHR24089">
    <property type="entry name" value="SOLUTE CARRIER FAMILY 25"/>
    <property type="match status" value="1"/>
</dbReference>